<dbReference type="PROSITE" id="PS00455">
    <property type="entry name" value="AMP_BINDING"/>
    <property type="match status" value="1"/>
</dbReference>
<dbReference type="Pfam" id="PF13193">
    <property type="entry name" value="AMP-binding_C"/>
    <property type="match status" value="1"/>
</dbReference>
<dbReference type="EMBL" id="JAOVZQ010000001">
    <property type="protein sequence ID" value="MCY0093357.1"/>
    <property type="molecule type" value="Genomic_DNA"/>
</dbReference>
<evidence type="ECO:0000313" key="11">
    <source>
        <dbReference type="EMBL" id="MCY0093357.1"/>
    </source>
</evidence>
<dbReference type="Proteomes" id="UP001081283">
    <property type="component" value="Unassembled WGS sequence"/>
</dbReference>
<evidence type="ECO:0000256" key="6">
    <source>
        <dbReference type="ARBA" id="ARBA00026121"/>
    </source>
</evidence>
<evidence type="ECO:0000256" key="5">
    <source>
        <dbReference type="ARBA" id="ARBA00023136"/>
    </source>
</evidence>
<dbReference type="InterPro" id="IPR042099">
    <property type="entry name" value="ANL_N_sf"/>
</dbReference>
<keyword evidence="4" id="KW-0479">Metal-binding</keyword>
<dbReference type="EC" id="6.2.1.3" evidence="6"/>
<dbReference type="PANTHER" id="PTHR43767:SF8">
    <property type="entry name" value="LONG-CHAIN-FATTY-ACID--COA LIGASE"/>
    <property type="match status" value="1"/>
</dbReference>
<dbReference type="NCBIfam" id="NF005463">
    <property type="entry name" value="PRK07059.1"/>
    <property type="match status" value="1"/>
</dbReference>
<dbReference type="GO" id="GO:0016874">
    <property type="term" value="F:ligase activity"/>
    <property type="evidence" value="ECO:0007669"/>
    <property type="project" value="UniProtKB-KW"/>
</dbReference>
<evidence type="ECO:0000256" key="7">
    <source>
        <dbReference type="ARBA" id="ARBA00039545"/>
    </source>
</evidence>
<sequence length="560" mass="60942">MTNTAAADRIWLPSYPPNTPADITPLAHASVAALIEDSFKRFADRPAYSCMGKTITYSQMEKLSTSLGAWLQSLGLEKGDRVALMMPNVLQMPVAMAAVLRAGYTVVNVNPLYTPRELEHQLKDSGAKAIIILENFAITLQQVIARTGVKHVCVATMGDLLGLKGHLVNFVVRKVKKLVPAWSLPGHVGFKAALQAGQGKQFRPADSKPTDVAFLQYTGGTTGVSKGATLLHSNVLSNAAQNDLWLPAAFIKKPKPDTLVFVCALPLYHIFALTVNALMGMAQGAHNILIPNPRDIPGFVKELGKYEFNVFPGLNTLFNALLNNDDFQKLDFKSLQLTLGGGMAVQRPVADRWQELTGCVIAEGYGLSETSPVATANRFDADRFSGTIGLPLPSTYIDIRDEDGKAVTLGEVGEICIKGPQVMAGYWNRPDETEKVMTADGYFRSGDMGIMDEAGFTKIVDRKKDMILVSGFNVYPNEIEEFAVSHPGILEAAAIAVPDEHSGEAVKLFIVRKDASLTEADVKAHCATGLTNYKRPKVVVFKDELPKTNVGKILRRELRD</sequence>
<dbReference type="RefSeq" id="WP_267611317.1">
    <property type="nucleotide sequence ID" value="NZ_JAOVZQ010000001.1"/>
</dbReference>
<feature type="domain" description="AMP-dependent synthetase/ligase" evidence="9">
    <location>
        <begin position="36"/>
        <end position="427"/>
    </location>
</feature>
<evidence type="ECO:0000256" key="2">
    <source>
        <dbReference type="ARBA" id="ARBA00005005"/>
    </source>
</evidence>
<protein>
    <recommendedName>
        <fullName evidence="7">Long-chain-fatty-acid--CoA ligase</fullName>
        <ecNumber evidence="6">6.2.1.3</ecNumber>
    </recommendedName>
    <alternativeName>
        <fullName evidence="8">Long-chain acyl-CoA synthetase</fullName>
    </alternativeName>
</protein>
<dbReference type="InterPro" id="IPR025110">
    <property type="entry name" value="AMP-bd_C"/>
</dbReference>
<gene>
    <name evidence="11" type="ORF">OEG82_04850</name>
</gene>
<dbReference type="Pfam" id="PF00501">
    <property type="entry name" value="AMP-binding"/>
    <property type="match status" value="1"/>
</dbReference>
<feature type="domain" description="AMP-binding enzyme C-terminal" evidence="10">
    <location>
        <begin position="478"/>
        <end position="552"/>
    </location>
</feature>
<name>A0ABT3YC26_9HYPH</name>
<keyword evidence="12" id="KW-1185">Reference proteome</keyword>
<keyword evidence="5" id="KW-0472">Membrane</keyword>
<accession>A0ABT3YC26</accession>
<dbReference type="CDD" id="cd05936">
    <property type="entry name" value="FC-FACS_FadD_like"/>
    <property type="match status" value="1"/>
</dbReference>
<reference evidence="11" key="1">
    <citation type="submission" date="2022-10" db="EMBL/GenBank/DDBJ databases">
        <title>Hoeflea sp. J2-29, isolated from marine algae.</title>
        <authorList>
            <person name="Kristyanto S."/>
            <person name="Kim J.M."/>
            <person name="Jeon C.O."/>
        </authorList>
    </citation>
    <scope>NUCLEOTIDE SEQUENCE</scope>
    <source>
        <strain evidence="11">J2-29</strain>
    </source>
</reference>
<evidence type="ECO:0000256" key="3">
    <source>
        <dbReference type="ARBA" id="ARBA00022598"/>
    </source>
</evidence>
<evidence type="ECO:0000313" key="12">
    <source>
        <dbReference type="Proteomes" id="UP001081283"/>
    </source>
</evidence>
<dbReference type="InterPro" id="IPR045851">
    <property type="entry name" value="AMP-bd_C_sf"/>
</dbReference>
<comment type="pathway">
    <text evidence="2">Lipid metabolism; fatty acid beta-oxidation.</text>
</comment>
<evidence type="ECO:0000259" key="10">
    <source>
        <dbReference type="Pfam" id="PF13193"/>
    </source>
</evidence>
<dbReference type="InterPro" id="IPR050237">
    <property type="entry name" value="ATP-dep_AMP-bd_enzyme"/>
</dbReference>
<dbReference type="PANTHER" id="PTHR43767">
    <property type="entry name" value="LONG-CHAIN-FATTY-ACID--COA LIGASE"/>
    <property type="match status" value="1"/>
</dbReference>
<organism evidence="11 12">
    <name type="scientific">Hoeflea ulvae</name>
    <dbReference type="NCBI Taxonomy" id="2983764"/>
    <lineage>
        <taxon>Bacteria</taxon>
        <taxon>Pseudomonadati</taxon>
        <taxon>Pseudomonadota</taxon>
        <taxon>Alphaproteobacteria</taxon>
        <taxon>Hyphomicrobiales</taxon>
        <taxon>Rhizobiaceae</taxon>
        <taxon>Hoeflea</taxon>
    </lineage>
</organism>
<comment type="subcellular location">
    <subcellularLocation>
        <location evidence="1">Membrane</location>
        <topology evidence="1">Peripheral membrane protein</topology>
    </subcellularLocation>
</comment>
<dbReference type="SUPFAM" id="SSF56801">
    <property type="entry name" value="Acetyl-CoA synthetase-like"/>
    <property type="match status" value="1"/>
</dbReference>
<evidence type="ECO:0000256" key="4">
    <source>
        <dbReference type="ARBA" id="ARBA00022723"/>
    </source>
</evidence>
<dbReference type="InterPro" id="IPR000873">
    <property type="entry name" value="AMP-dep_synth/lig_dom"/>
</dbReference>
<evidence type="ECO:0000259" key="9">
    <source>
        <dbReference type="Pfam" id="PF00501"/>
    </source>
</evidence>
<dbReference type="Gene3D" id="3.30.300.30">
    <property type="match status" value="1"/>
</dbReference>
<comment type="caution">
    <text evidence="11">The sequence shown here is derived from an EMBL/GenBank/DDBJ whole genome shotgun (WGS) entry which is preliminary data.</text>
</comment>
<evidence type="ECO:0000256" key="1">
    <source>
        <dbReference type="ARBA" id="ARBA00004170"/>
    </source>
</evidence>
<keyword evidence="3 11" id="KW-0436">Ligase</keyword>
<dbReference type="InterPro" id="IPR020845">
    <property type="entry name" value="AMP-binding_CS"/>
</dbReference>
<dbReference type="Gene3D" id="3.40.50.12780">
    <property type="entry name" value="N-terminal domain of ligase-like"/>
    <property type="match status" value="1"/>
</dbReference>
<evidence type="ECO:0000256" key="8">
    <source>
        <dbReference type="ARBA" id="ARBA00042773"/>
    </source>
</evidence>
<proteinExistence type="predicted"/>